<keyword evidence="11" id="KW-0472">Membrane</keyword>
<comment type="similarity">
    <text evidence="15">Belongs to the protein kinase superfamily.</text>
</comment>
<dbReference type="PANTHER" id="PTHR47982:SF33">
    <property type="entry name" value="PROLINE-RICH RECEPTOR-LIKE PROTEIN KINASE PERK15"/>
    <property type="match status" value="1"/>
</dbReference>
<evidence type="ECO:0000256" key="15">
    <source>
        <dbReference type="RuleBase" id="RU000304"/>
    </source>
</evidence>
<keyword evidence="5" id="KW-0808">Transferase</keyword>
<dbReference type="FunFam" id="3.30.200.20:FF:000212">
    <property type="entry name" value="Proline-rich receptor-like protein kinase PERK8"/>
    <property type="match status" value="1"/>
</dbReference>
<dbReference type="InterPro" id="IPR000719">
    <property type="entry name" value="Prot_kinase_dom"/>
</dbReference>
<evidence type="ECO:0000256" key="9">
    <source>
        <dbReference type="ARBA" id="ARBA00022840"/>
    </source>
</evidence>
<feature type="compositionally biased region" description="Low complexity" evidence="16">
    <location>
        <begin position="51"/>
        <end position="62"/>
    </location>
</feature>
<keyword evidence="9 14" id="KW-0067">ATP-binding</keyword>
<evidence type="ECO:0000256" key="13">
    <source>
        <dbReference type="ARBA" id="ARBA00048679"/>
    </source>
</evidence>
<dbReference type="InterPro" id="IPR001245">
    <property type="entry name" value="Ser-Thr/Tyr_kinase_cat_dom"/>
</dbReference>
<gene>
    <name evidence="18" type="ORF">FEM48_Zijuj01G0293300</name>
</gene>
<reference evidence="18" key="1">
    <citation type="journal article" date="2021" name="Front. Plant Sci.">
        <title>Chromosome-Scale Genome Assembly for Chinese Sour Jujube and Insights Into Its Genome Evolution and Domestication Signature.</title>
        <authorList>
            <person name="Shen L.-Y."/>
            <person name="Luo H."/>
            <person name="Wang X.-L."/>
            <person name="Wang X.-M."/>
            <person name="Qiu X.-J."/>
            <person name="Liu H."/>
            <person name="Zhou S.-S."/>
            <person name="Jia K.-H."/>
            <person name="Nie S."/>
            <person name="Bao Y.-T."/>
            <person name="Zhang R.-G."/>
            <person name="Yun Q.-Z."/>
            <person name="Chai Y.-H."/>
            <person name="Lu J.-Y."/>
            <person name="Li Y."/>
            <person name="Zhao S.-W."/>
            <person name="Mao J.-F."/>
            <person name="Jia S.-G."/>
            <person name="Mao Y.-M."/>
        </authorList>
    </citation>
    <scope>NUCLEOTIDE SEQUENCE</scope>
    <source>
        <strain evidence="18">AT0</strain>
        <tissue evidence="18">Leaf</tissue>
    </source>
</reference>
<dbReference type="Gene3D" id="1.10.510.10">
    <property type="entry name" value="Transferase(Phosphotransferase) domain 1"/>
    <property type="match status" value="1"/>
</dbReference>
<keyword evidence="8" id="KW-0418">Kinase</keyword>
<evidence type="ECO:0000313" key="18">
    <source>
        <dbReference type="EMBL" id="KAH7547283.1"/>
    </source>
</evidence>
<keyword evidence="4 15" id="KW-0723">Serine/threonine-protein kinase</keyword>
<feature type="region of interest" description="Disordered" evidence="16">
    <location>
        <begin position="457"/>
        <end position="486"/>
    </location>
</feature>
<dbReference type="GO" id="GO:0005886">
    <property type="term" value="C:plasma membrane"/>
    <property type="evidence" value="ECO:0007669"/>
    <property type="project" value="UniProtKB-SubCell"/>
</dbReference>
<proteinExistence type="inferred from homology"/>
<keyword evidence="10" id="KW-1133">Transmembrane helix</keyword>
<evidence type="ECO:0000256" key="5">
    <source>
        <dbReference type="ARBA" id="ARBA00022679"/>
    </source>
</evidence>
<feature type="binding site" evidence="14">
    <location>
        <position position="124"/>
    </location>
    <ligand>
        <name>ATP</name>
        <dbReference type="ChEBI" id="CHEBI:30616"/>
    </ligand>
</feature>
<feature type="region of interest" description="Disordered" evidence="16">
    <location>
        <begin position="36"/>
        <end position="69"/>
    </location>
</feature>
<evidence type="ECO:0000256" key="12">
    <source>
        <dbReference type="ARBA" id="ARBA00047899"/>
    </source>
</evidence>
<evidence type="ECO:0000313" key="19">
    <source>
        <dbReference type="Proteomes" id="UP000813462"/>
    </source>
</evidence>
<dbReference type="PANTHER" id="PTHR47982">
    <property type="entry name" value="PROLINE-RICH RECEPTOR-LIKE PROTEIN KINASE PERK4"/>
    <property type="match status" value="1"/>
</dbReference>
<dbReference type="SMART" id="SM00220">
    <property type="entry name" value="S_TKc"/>
    <property type="match status" value="1"/>
</dbReference>
<dbReference type="InterPro" id="IPR017441">
    <property type="entry name" value="Protein_kinase_ATP_BS"/>
</dbReference>
<comment type="catalytic activity">
    <reaction evidence="13">
        <text>L-seryl-[protein] + ATP = O-phospho-L-seryl-[protein] + ADP + H(+)</text>
        <dbReference type="Rhea" id="RHEA:17989"/>
        <dbReference type="Rhea" id="RHEA-COMP:9863"/>
        <dbReference type="Rhea" id="RHEA-COMP:11604"/>
        <dbReference type="ChEBI" id="CHEBI:15378"/>
        <dbReference type="ChEBI" id="CHEBI:29999"/>
        <dbReference type="ChEBI" id="CHEBI:30616"/>
        <dbReference type="ChEBI" id="CHEBI:83421"/>
        <dbReference type="ChEBI" id="CHEBI:456216"/>
        <dbReference type="EC" id="2.7.11.1"/>
    </reaction>
</comment>
<sequence length="486" mass="53680">MIYAFFVELPVNIIYDVCILSKKFLAAYPDESSGRRHQQLQKVASPPGFNSSGPIPSSESISLASEPPPPLSHGISFGFSQSTFTYEELAMATDNFSPANVLGQGGFGIVYKGILPNGKQVAIKQLRAGSAQGDREFRSEVEVISRVHHRYLVSLVGYCISGEERLLIYEFVPNKTLEFHLHAKGINERNNNIAGKGRPTMNWPTRMKIALGSARGLAYLHEDCQPKIIHRDIKAANILLEDDFVPKVADFGLAKFSSDSDTHVSTRIMGTFGYLVPEYASSGKLTDRSDVFSFGVVLLELITGRQPIAKAQPFADDSIVEWARPLLVQARENDDFNALVDPRLQNDYDSSEMTRMAACAAACVRHSARLRPRMSQHMRVTDTRLNILVCFFFPIIVTKQIVQALGGNVALNDLNEGVKPGNSTVFDSYGSTTYKASQYKEDLKKFQKLALMVSQEQTFSEGSGPSSDFSRHPSTSSSGQQTTQEI</sequence>
<feature type="domain" description="Protein kinase" evidence="17">
    <location>
        <begin position="96"/>
        <end position="385"/>
    </location>
</feature>
<evidence type="ECO:0000256" key="4">
    <source>
        <dbReference type="ARBA" id="ARBA00022527"/>
    </source>
</evidence>
<accession>A0A978W5P9</accession>
<evidence type="ECO:0000256" key="3">
    <source>
        <dbReference type="ARBA" id="ARBA00022475"/>
    </source>
</evidence>
<dbReference type="InterPro" id="IPR047117">
    <property type="entry name" value="PERK1-13-like"/>
</dbReference>
<comment type="subcellular location">
    <subcellularLocation>
        <location evidence="1">Cell membrane</location>
        <topology evidence="1">Single-pass membrane protein</topology>
    </subcellularLocation>
</comment>
<dbReference type="CDD" id="cd14066">
    <property type="entry name" value="STKc_IRAK"/>
    <property type="match status" value="1"/>
</dbReference>
<evidence type="ECO:0000259" key="17">
    <source>
        <dbReference type="PROSITE" id="PS50011"/>
    </source>
</evidence>
<name>A0A978W5P9_ZIZJJ</name>
<dbReference type="InterPro" id="IPR008271">
    <property type="entry name" value="Ser/Thr_kinase_AS"/>
</dbReference>
<evidence type="ECO:0000256" key="14">
    <source>
        <dbReference type="PROSITE-ProRule" id="PRU10141"/>
    </source>
</evidence>
<dbReference type="PROSITE" id="PS00108">
    <property type="entry name" value="PROTEIN_KINASE_ST"/>
    <property type="match status" value="1"/>
</dbReference>
<keyword evidence="6" id="KW-0812">Transmembrane</keyword>
<protein>
    <recommendedName>
        <fullName evidence="2">non-specific serine/threonine protein kinase</fullName>
        <ecNumber evidence="2">2.7.11.1</ecNumber>
    </recommendedName>
</protein>
<dbReference type="Pfam" id="PF07714">
    <property type="entry name" value="PK_Tyr_Ser-Thr"/>
    <property type="match status" value="1"/>
</dbReference>
<dbReference type="InterPro" id="IPR011009">
    <property type="entry name" value="Kinase-like_dom_sf"/>
</dbReference>
<feature type="compositionally biased region" description="Low complexity" evidence="16">
    <location>
        <begin position="474"/>
        <end position="486"/>
    </location>
</feature>
<dbReference type="AlphaFoldDB" id="A0A978W5P9"/>
<evidence type="ECO:0000256" key="10">
    <source>
        <dbReference type="ARBA" id="ARBA00022989"/>
    </source>
</evidence>
<evidence type="ECO:0000256" key="1">
    <source>
        <dbReference type="ARBA" id="ARBA00004162"/>
    </source>
</evidence>
<feature type="compositionally biased region" description="Polar residues" evidence="16">
    <location>
        <begin position="457"/>
        <end position="468"/>
    </location>
</feature>
<dbReference type="EMBL" id="JAEACU010000001">
    <property type="protein sequence ID" value="KAH7547283.1"/>
    <property type="molecule type" value="Genomic_DNA"/>
</dbReference>
<dbReference type="PROSITE" id="PS00107">
    <property type="entry name" value="PROTEIN_KINASE_ATP"/>
    <property type="match status" value="1"/>
</dbReference>
<dbReference type="GO" id="GO:0004674">
    <property type="term" value="F:protein serine/threonine kinase activity"/>
    <property type="evidence" value="ECO:0007669"/>
    <property type="project" value="UniProtKB-KW"/>
</dbReference>
<comment type="catalytic activity">
    <reaction evidence="12">
        <text>L-threonyl-[protein] + ATP = O-phospho-L-threonyl-[protein] + ADP + H(+)</text>
        <dbReference type="Rhea" id="RHEA:46608"/>
        <dbReference type="Rhea" id="RHEA-COMP:11060"/>
        <dbReference type="Rhea" id="RHEA-COMP:11605"/>
        <dbReference type="ChEBI" id="CHEBI:15378"/>
        <dbReference type="ChEBI" id="CHEBI:30013"/>
        <dbReference type="ChEBI" id="CHEBI:30616"/>
        <dbReference type="ChEBI" id="CHEBI:61977"/>
        <dbReference type="ChEBI" id="CHEBI:456216"/>
        <dbReference type="EC" id="2.7.11.1"/>
    </reaction>
</comment>
<keyword evidence="7 14" id="KW-0547">Nucleotide-binding</keyword>
<dbReference type="Proteomes" id="UP000813462">
    <property type="component" value="Unassembled WGS sequence"/>
</dbReference>
<evidence type="ECO:0000256" key="2">
    <source>
        <dbReference type="ARBA" id="ARBA00012513"/>
    </source>
</evidence>
<evidence type="ECO:0000256" key="16">
    <source>
        <dbReference type="SAM" id="MobiDB-lite"/>
    </source>
</evidence>
<dbReference type="SUPFAM" id="SSF56112">
    <property type="entry name" value="Protein kinase-like (PK-like)"/>
    <property type="match status" value="1"/>
</dbReference>
<keyword evidence="3" id="KW-1003">Cell membrane</keyword>
<comment type="caution">
    <text evidence="18">The sequence shown here is derived from an EMBL/GenBank/DDBJ whole genome shotgun (WGS) entry which is preliminary data.</text>
</comment>
<dbReference type="Gene3D" id="3.30.200.20">
    <property type="entry name" value="Phosphorylase Kinase, domain 1"/>
    <property type="match status" value="1"/>
</dbReference>
<dbReference type="FunFam" id="1.10.510.10:FF:000173">
    <property type="entry name" value="proline-rich receptor-like protein kinase PERK8"/>
    <property type="match status" value="1"/>
</dbReference>
<evidence type="ECO:0000256" key="6">
    <source>
        <dbReference type="ARBA" id="ARBA00022692"/>
    </source>
</evidence>
<dbReference type="EC" id="2.7.11.1" evidence="2"/>
<evidence type="ECO:0000256" key="8">
    <source>
        <dbReference type="ARBA" id="ARBA00022777"/>
    </source>
</evidence>
<dbReference type="PROSITE" id="PS50011">
    <property type="entry name" value="PROTEIN_KINASE_DOM"/>
    <property type="match status" value="1"/>
</dbReference>
<evidence type="ECO:0000256" key="7">
    <source>
        <dbReference type="ARBA" id="ARBA00022741"/>
    </source>
</evidence>
<evidence type="ECO:0000256" key="11">
    <source>
        <dbReference type="ARBA" id="ARBA00023136"/>
    </source>
</evidence>
<dbReference type="GO" id="GO:0005524">
    <property type="term" value="F:ATP binding"/>
    <property type="evidence" value="ECO:0007669"/>
    <property type="project" value="UniProtKB-UniRule"/>
</dbReference>
<organism evidence="18 19">
    <name type="scientific">Ziziphus jujuba var. spinosa</name>
    <dbReference type="NCBI Taxonomy" id="714518"/>
    <lineage>
        <taxon>Eukaryota</taxon>
        <taxon>Viridiplantae</taxon>
        <taxon>Streptophyta</taxon>
        <taxon>Embryophyta</taxon>
        <taxon>Tracheophyta</taxon>
        <taxon>Spermatophyta</taxon>
        <taxon>Magnoliopsida</taxon>
        <taxon>eudicotyledons</taxon>
        <taxon>Gunneridae</taxon>
        <taxon>Pentapetalae</taxon>
        <taxon>rosids</taxon>
        <taxon>fabids</taxon>
        <taxon>Rosales</taxon>
        <taxon>Rhamnaceae</taxon>
        <taxon>Paliureae</taxon>
        <taxon>Ziziphus</taxon>
    </lineage>
</organism>